<evidence type="ECO:0000313" key="2">
    <source>
        <dbReference type="Proteomes" id="UP001205843"/>
    </source>
</evidence>
<protein>
    <submittedName>
        <fullName evidence="1">Uncharacterized protein</fullName>
    </submittedName>
</protein>
<proteinExistence type="predicted"/>
<comment type="caution">
    <text evidence="1">The sequence shown here is derived from an EMBL/GenBank/DDBJ whole genome shotgun (WGS) entry which is preliminary data.</text>
</comment>
<gene>
    <name evidence="1" type="ORF">J2T57_000631</name>
</gene>
<dbReference type="AlphaFoldDB" id="A0AAE3G120"/>
<evidence type="ECO:0000313" key="1">
    <source>
        <dbReference type="EMBL" id="MCP1673539.1"/>
    </source>
</evidence>
<dbReference type="RefSeq" id="WP_253474057.1">
    <property type="nucleotide sequence ID" value="NZ_JALJXV010000001.1"/>
</dbReference>
<sequence>MQITSFDDLKTAGLAEPEPQRLLILLLRADPGPDGKAVTRKGVTRGRGTLTPVMATDLELTPRLNLAAIIEEADSLGEPWQLMMVSSLGGRNGHMPTTEDAGGYLEGMVQAVREGHDLSRYAVFDRAGSPVKLQAED</sequence>
<dbReference type="Proteomes" id="UP001205843">
    <property type="component" value="Unassembled WGS sequence"/>
</dbReference>
<name>A0AAE3G120_9GAMM</name>
<accession>A0AAE3G120</accession>
<organism evidence="1 2">
    <name type="scientific">Natronocella acetinitrilica</name>
    <dbReference type="NCBI Taxonomy" id="414046"/>
    <lineage>
        <taxon>Bacteria</taxon>
        <taxon>Pseudomonadati</taxon>
        <taxon>Pseudomonadota</taxon>
        <taxon>Gammaproteobacteria</taxon>
        <taxon>Chromatiales</taxon>
        <taxon>Ectothiorhodospiraceae</taxon>
        <taxon>Natronocella</taxon>
    </lineage>
</organism>
<dbReference type="EMBL" id="JALJXV010000001">
    <property type="protein sequence ID" value="MCP1673539.1"/>
    <property type="molecule type" value="Genomic_DNA"/>
</dbReference>
<reference evidence="1" key="1">
    <citation type="submission" date="2022-03" db="EMBL/GenBank/DDBJ databases">
        <title>Genomic Encyclopedia of Type Strains, Phase III (KMG-III): the genomes of soil and plant-associated and newly described type strains.</title>
        <authorList>
            <person name="Whitman W."/>
        </authorList>
    </citation>
    <scope>NUCLEOTIDE SEQUENCE</scope>
    <source>
        <strain evidence="1">ANL 6-2</strain>
    </source>
</reference>
<keyword evidence="2" id="KW-1185">Reference proteome</keyword>